<accession>A0A4P9XMS0</accession>
<dbReference type="AlphaFoldDB" id="A0A4P9XMS0"/>
<evidence type="ECO:0000313" key="3">
    <source>
        <dbReference type="EMBL" id="RKP07237.1"/>
    </source>
</evidence>
<dbReference type="Proteomes" id="UP000271241">
    <property type="component" value="Unassembled WGS sequence"/>
</dbReference>
<dbReference type="EMBL" id="KZ992746">
    <property type="protein sequence ID" value="RKP07237.1"/>
    <property type="molecule type" value="Genomic_DNA"/>
</dbReference>
<organism evidence="3 4">
    <name type="scientific">Thamnocephalis sphaerospora</name>
    <dbReference type="NCBI Taxonomy" id="78915"/>
    <lineage>
        <taxon>Eukaryota</taxon>
        <taxon>Fungi</taxon>
        <taxon>Fungi incertae sedis</taxon>
        <taxon>Zoopagomycota</taxon>
        <taxon>Zoopagomycotina</taxon>
        <taxon>Zoopagomycetes</taxon>
        <taxon>Zoopagales</taxon>
        <taxon>Sigmoideomycetaceae</taxon>
        <taxon>Thamnocephalis</taxon>
    </lineage>
</organism>
<sequence length="544" mass="60058">MGGFRKLLVDLVVPLKRQLAMKAHANVVAKQCQGNCSGTGGNYHTAYKTRAIYWYHPAMTTAGRAVFVPWERFAFAFAAPLFHAKHTLTSRLTMLLRSRLIMMARAVSEMTGLTQCPIRAHARLVWAQARQNSMLYHARPQSLKQQWFTARFAAEKFGAGRQCLFSRLRASTVAPVFTSPRGYVTAAARCTVQPSSKVAFAVGRTFASPFYAINTKNIVPHEHEGARLEQQDRIRMRRHLKRATRPQSSCRLSSASCMRTAPISAAARTSSAPVSVRAEDPETTALLADVAPVAAPQLEKKKHAKSPKRQQQQDTVVVEAELAETLVPVVTIVPAPPPPQLVSVREPTVDRDTLPANSRYCVAFLLPGPSLYDHLQTDAQSSGSVVDDMFMRRFTDLMEMNRHRLDAITRALALLRERINRLEVRIEGHEVRVFMPLGTPVATVRRWLHEAGVVEGDHFLFESTASLRSGGASAFSSRGTSDRSSVSSGSASSAQDIGAFLSRMDELIRDSASLAPQPTKPRRSMADQLEDARAYGASMPVYGY</sequence>
<feature type="region of interest" description="Disordered" evidence="2">
    <location>
        <begin position="472"/>
        <end position="491"/>
    </location>
</feature>
<reference evidence="4" key="1">
    <citation type="journal article" date="2018" name="Nat. Microbiol.">
        <title>Leveraging single-cell genomics to expand the fungal tree of life.</title>
        <authorList>
            <person name="Ahrendt S.R."/>
            <person name="Quandt C.A."/>
            <person name="Ciobanu D."/>
            <person name="Clum A."/>
            <person name="Salamov A."/>
            <person name="Andreopoulos B."/>
            <person name="Cheng J.F."/>
            <person name="Woyke T."/>
            <person name="Pelin A."/>
            <person name="Henrissat B."/>
            <person name="Reynolds N.K."/>
            <person name="Benny G.L."/>
            <person name="Smith M.E."/>
            <person name="James T.Y."/>
            <person name="Grigoriev I.V."/>
        </authorList>
    </citation>
    <scope>NUCLEOTIDE SEQUENCE [LARGE SCALE GENOMIC DNA]</scope>
    <source>
        <strain evidence="4">RSA 1356</strain>
    </source>
</reference>
<evidence type="ECO:0000256" key="1">
    <source>
        <dbReference type="SAM" id="Coils"/>
    </source>
</evidence>
<evidence type="ECO:0000313" key="4">
    <source>
        <dbReference type="Proteomes" id="UP000271241"/>
    </source>
</evidence>
<proteinExistence type="predicted"/>
<evidence type="ECO:0000256" key="2">
    <source>
        <dbReference type="SAM" id="MobiDB-lite"/>
    </source>
</evidence>
<keyword evidence="1" id="KW-0175">Coiled coil</keyword>
<name>A0A4P9XMS0_9FUNG</name>
<gene>
    <name evidence="3" type="ORF">THASP1DRAFT_24573</name>
</gene>
<keyword evidence="4" id="KW-1185">Reference proteome</keyword>
<protein>
    <submittedName>
        <fullName evidence="3">Uncharacterized protein</fullName>
    </submittedName>
</protein>
<dbReference type="OrthoDB" id="5596984at2759"/>
<feature type="coiled-coil region" evidence="1">
    <location>
        <begin position="405"/>
        <end position="432"/>
    </location>
</feature>